<dbReference type="GO" id="GO:0005886">
    <property type="term" value="C:plasma membrane"/>
    <property type="evidence" value="ECO:0007669"/>
    <property type="project" value="UniProtKB-SubCell"/>
</dbReference>
<evidence type="ECO:0000313" key="14">
    <source>
        <dbReference type="EMBL" id="SKA06849.1"/>
    </source>
</evidence>
<dbReference type="Pfam" id="PF02424">
    <property type="entry name" value="ApbE"/>
    <property type="match status" value="1"/>
</dbReference>
<protein>
    <recommendedName>
        <fullName evidence="2 10">FAD:protein FMN transferase</fullName>
        <ecNumber evidence="1 10">2.7.1.180</ecNumber>
    </recommendedName>
    <alternativeName>
        <fullName evidence="8 10">Flavin transferase</fullName>
    </alternativeName>
</protein>
<comment type="similarity">
    <text evidence="10 12">Belongs to the ApbE family.</text>
</comment>
<evidence type="ECO:0000256" key="9">
    <source>
        <dbReference type="ARBA" id="ARBA00048540"/>
    </source>
</evidence>
<keyword evidence="12" id="KW-1003">Cell membrane</keyword>
<dbReference type="PANTHER" id="PTHR30040">
    <property type="entry name" value="THIAMINE BIOSYNTHESIS LIPOPROTEIN APBE"/>
    <property type="match status" value="1"/>
</dbReference>
<dbReference type="RefSeq" id="WP_078808210.1">
    <property type="nucleotide sequence ID" value="NZ_FUXI01000033.1"/>
</dbReference>
<evidence type="ECO:0000256" key="11">
    <source>
        <dbReference type="PIRSR" id="PIRSR006268-2"/>
    </source>
</evidence>
<keyword evidence="6 10" id="KW-0274">FAD</keyword>
<evidence type="ECO:0000256" key="12">
    <source>
        <dbReference type="RuleBase" id="RU363002"/>
    </source>
</evidence>
<keyword evidence="5 10" id="KW-0479">Metal-binding</keyword>
<dbReference type="GO" id="GO:0046872">
    <property type="term" value="F:metal ion binding"/>
    <property type="evidence" value="ECO:0007669"/>
    <property type="project" value="UniProtKB-UniRule"/>
</dbReference>
<dbReference type="EMBL" id="FUXI01000033">
    <property type="protein sequence ID" value="SKA06849.1"/>
    <property type="molecule type" value="Genomic_DNA"/>
</dbReference>
<evidence type="ECO:0000256" key="13">
    <source>
        <dbReference type="SAM" id="Coils"/>
    </source>
</evidence>
<dbReference type="EC" id="2.7.1.180" evidence="1 10"/>
<evidence type="ECO:0000256" key="7">
    <source>
        <dbReference type="ARBA" id="ARBA00022842"/>
    </source>
</evidence>
<comment type="function">
    <text evidence="12">Flavin transferase that catalyzes the transfer of the FMN moiety of FAD and its covalent binding to the hydroxyl group of a threonine residue in a target flavoprotein.</text>
</comment>
<sequence length="355" mass="38963">MKKTALGLGILSLFLLAACSSSSSKSLLDKPLSQKEFQTGTYTEIKIYDKDKKDVMKKAFEKIQELESKIEVHEEGISEIDRVNSSAGKQAEKVSPDVLKLLQQSLKGAKETDGEFNPTIGAITNAWHIGFPDAAKPTDKALAESVKKVDYNKVELDEEKSTVFLKETGMSFDLGGVGKGWIAEQVIADMKKENVTTAVLNFGGHVFTIGENPHNKTGEWTINLGDPSLVEGEQKQPLPTIAKIKTKHSTFITTSMYARYLLVGDTIYSHLMNGKTGKPYQTNLVAVTIIGDNPVEDDILSNALYGMGVEKGMEYVNNHKEIEAIFATSDKKLHISKGLEGKITLEKNSAFTIKD</sequence>
<feature type="signal peptide" evidence="12">
    <location>
        <begin position="1"/>
        <end position="17"/>
    </location>
</feature>
<evidence type="ECO:0000256" key="6">
    <source>
        <dbReference type="ARBA" id="ARBA00022827"/>
    </source>
</evidence>
<keyword evidence="3 10" id="KW-0285">Flavoprotein</keyword>
<gene>
    <name evidence="14" type="ORF">SAMN02745116_02308</name>
</gene>
<evidence type="ECO:0000256" key="4">
    <source>
        <dbReference type="ARBA" id="ARBA00022679"/>
    </source>
</evidence>
<evidence type="ECO:0000256" key="5">
    <source>
        <dbReference type="ARBA" id="ARBA00022723"/>
    </source>
</evidence>
<reference evidence="14 15" key="1">
    <citation type="submission" date="2017-02" db="EMBL/GenBank/DDBJ databases">
        <authorList>
            <person name="Peterson S.W."/>
        </authorList>
    </citation>
    <scope>NUCLEOTIDE SEQUENCE [LARGE SCALE GENOMIC DNA]</scope>
    <source>
        <strain evidence="14 15">ATCC BAA-1030</strain>
    </source>
</reference>
<dbReference type="PIRSF" id="PIRSF006268">
    <property type="entry name" value="ApbE"/>
    <property type="match status" value="1"/>
</dbReference>
<proteinExistence type="inferred from homology"/>
<evidence type="ECO:0000256" key="10">
    <source>
        <dbReference type="PIRNR" id="PIRNR006268"/>
    </source>
</evidence>
<dbReference type="OrthoDB" id="9778595at2"/>
<dbReference type="Gene3D" id="3.10.520.10">
    <property type="entry name" value="ApbE-like domains"/>
    <property type="match status" value="1"/>
</dbReference>
<dbReference type="SUPFAM" id="SSF143631">
    <property type="entry name" value="ApbE-like"/>
    <property type="match status" value="1"/>
</dbReference>
<keyword evidence="4 10" id="KW-0808">Transferase</keyword>
<dbReference type="InterPro" id="IPR003374">
    <property type="entry name" value="ApbE-like_sf"/>
</dbReference>
<keyword evidence="12 14" id="KW-0449">Lipoprotein</keyword>
<dbReference type="InterPro" id="IPR024932">
    <property type="entry name" value="ApbE"/>
</dbReference>
<feature type="binding site" evidence="11">
    <location>
        <position position="176"/>
    </location>
    <ligand>
        <name>Mg(2+)</name>
        <dbReference type="ChEBI" id="CHEBI:18420"/>
    </ligand>
</feature>
<dbReference type="PANTHER" id="PTHR30040:SF2">
    <property type="entry name" value="FAD:PROTEIN FMN TRANSFERASE"/>
    <property type="match status" value="1"/>
</dbReference>
<dbReference type="AlphaFoldDB" id="A0A1T4QSU7"/>
<feature type="binding site" evidence="11">
    <location>
        <position position="298"/>
    </location>
    <ligand>
        <name>Mg(2+)</name>
        <dbReference type="ChEBI" id="CHEBI:18420"/>
    </ligand>
</feature>
<dbReference type="Proteomes" id="UP000190328">
    <property type="component" value="Unassembled WGS sequence"/>
</dbReference>
<evidence type="ECO:0000256" key="2">
    <source>
        <dbReference type="ARBA" id="ARBA00016337"/>
    </source>
</evidence>
<keyword evidence="13" id="KW-0175">Coiled coil</keyword>
<comment type="catalytic activity">
    <reaction evidence="9 10 12">
        <text>L-threonyl-[protein] + FAD = FMN-L-threonyl-[protein] + AMP + H(+)</text>
        <dbReference type="Rhea" id="RHEA:36847"/>
        <dbReference type="Rhea" id="RHEA-COMP:11060"/>
        <dbReference type="Rhea" id="RHEA-COMP:11061"/>
        <dbReference type="ChEBI" id="CHEBI:15378"/>
        <dbReference type="ChEBI" id="CHEBI:30013"/>
        <dbReference type="ChEBI" id="CHEBI:57692"/>
        <dbReference type="ChEBI" id="CHEBI:74257"/>
        <dbReference type="ChEBI" id="CHEBI:456215"/>
        <dbReference type="EC" id="2.7.1.180"/>
    </reaction>
</comment>
<comment type="cofactor">
    <cofactor evidence="11">
        <name>Mg(2+)</name>
        <dbReference type="ChEBI" id="CHEBI:18420"/>
    </cofactor>
    <cofactor evidence="11">
        <name>Mn(2+)</name>
        <dbReference type="ChEBI" id="CHEBI:29035"/>
    </cofactor>
    <text evidence="11">Magnesium. Can also use manganese.</text>
</comment>
<comment type="subcellular location">
    <subcellularLocation>
        <location evidence="12">Cell inner membrane</location>
        <topology evidence="12">Lipid-anchor</topology>
        <orientation evidence="12">Periplasmic side</orientation>
    </subcellularLocation>
</comment>
<keyword evidence="7 10" id="KW-0460">Magnesium</keyword>
<dbReference type="GO" id="GO:0016740">
    <property type="term" value="F:transferase activity"/>
    <property type="evidence" value="ECO:0007669"/>
    <property type="project" value="UniProtKB-UniRule"/>
</dbReference>
<dbReference type="PROSITE" id="PS51257">
    <property type="entry name" value="PROKAR_LIPOPROTEIN"/>
    <property type="match status" value="1"/>
</dbReference>
<evidence type="ECO:0000313" key="15">
    <source>
        <dbReference type="Proteomes" id="UP000190328"/>
    </source>
</evidence>
<evidence type="ECO:0000256" key="1">
    <source>
        <dbReference type="ARBA" id="ARBA00011955"/>
    </source>
</evidence>
<name>A0A1T4QSU7_9ENTE</name>
<keyword evidence="12" id="KW-0997">Cell inner membrane</keyword>
<evidence type="ECO:0000256" key="3">
    <source>
        <dbReference type="ARBA" id="ARBA00022630"/>
    </source>
</evidence>
<organism evidence="14 15">
    <name type="scientific">Pilibacter termitis</name>
    <dbReference type="NCBI Taxonomy" id="263852"/>
    <lineage>
        <taxon>Bacteria</taxon>
        <taxon>Bacillati</taxon>
        <taxon>Bacillota</taxon>
        <taxon>Bacilli</taxon>
        <taxon>Lactobacillales</taxon>
        <taxon>Enterococcaceae</taxon>
        <taxon>Pilibacter</taxon>
    </lineage>
</organism>
<keyword evidence="15" id="KW-1185">Reference proteome</keyword>
<feature type="chain" id="PRO_5039749109" description="FAD:protein FMN transferase" evidence="12">
    <location>
        <begin position="18"/>
        <end position="355"/>
    </location>
</feature>
<accession>A0A1T4QSU7</accession>
<keyword evidence="12" id="KW-0472">Membrane</keyword>
<evidence type="ECO:0000256" key="8">
    <source>
        <dbReference type="ARBA" id="ARBA00031306"/>
    </source>
</evidence>
<dbReference type="STRING" id="263852.SAMN02745116_02308"/>
<keyword evidence="12" id="KW-0732">Signal</keyword>
<feature type="coiled-coil region" evidence="13">
    <location>
        <begin position="56"/>
        <end position="83"/>
    </location>
</feature>